<dbReference type="PANTHER" id="PTHR12231:SF253">
    <property type="entry name" value="DPR-INTERACTING PROTEIN ETA, ISOFORM B-RELATED"/>
    <property type="match status" value="1"/>
</dbReference>
<evidence type="ECO:0000313" key="8">
    <source>
        <dbReference type="Proteomes" id="UP001209878"/>
    </source>
</evidence>
<comment type="caution">
    <text evidence="7">The sequence shown here is derived from an EMBL/GenBank/DDBJ whole genome shotgun (WGS) entry which is preliminary data.</text>
</comment>
<dbReference type="PANTHER" id="PTHR12231">
    <property type="entry name" value="CTX-RELATED TYPE I TRANSMEMBRANE PROTEIN"/>
    <property type="match status" value="1"/>
</dbReference>
<organism evidence="7 8">
    <name type="scientific">Ridgeia piscesae</name>
    <name type="common">Tubeworm</name>
    <dbReference type="NCBI Taxonomy" id="27915"/>
    <lineage>
        <taxon>Eukaryota</taxon>
        <taxon>Metazoa</taxon>
        <taxon>Spiralia</taxon>
        <taxon>Lophotrochozoa</taxon>
        <taxon>Annelida</taxon>
        <taxon>Polychaeta</taxon>
        <taxon>Sedentaria</taxon>
        <taxon>Canalipalpata</taxon>
        <taxon>Sabellida</taxon>
        <taxon>Siboglinidae</taxon>
        <taxon>Ridgeia</taxon>
    </lineage>
</organism>
<protein>
    <recommendedName>
        <fullName evidence="6">Ig-like domain-containing protein</fullName>
    </recommendedName>
</protein>
<proteinExistence type="predicted"/>
<dbReference type="InterPro" id="IPR036179">
    <property type="entry name" value="Ig-like_dom_sf"/>
</dbReference>
<dbReference type="InterPro" id="IPR013783">
    <property type="entry name" value="Ig-like_fold"/>
</dbReference>
<reference evidence="7" key="1">
    <citation type="journal article" date="2023" name="Mol. Biol. Evol.">
        <title>Third-Generation Sequencing Reveals the Adaptive Role of the Epigenome in Three Deep-Sea Polychaetes.</title>
        <authorList>
            <person name="Perez M."/>
            <person name="Aroh O."/>
            <person name="Sun Y."/>
            <person name="Lan Y."/>
            <person name="Juniper S.K."/>
            <person name="Young C.R."/>
            <person name="Angers B."/>
            <person name="Qian P.Y."/>
        </authorList>
    </citation>
    <scope>NUCLEOTIDE SEQUENCE</scope>
    <source>
        <strain evidence="7">R07B-5</strain>
    </source>
</reference>
<dbReference type="InterPro" id="IPR051170">
    <property type="entry name" value="Neural/epithelial_adhesion"/>
</dbReference>
<keyword evidence="2" id="KW-0677">Repeat</keyword>
<dbReference type="InterPro" id="IPR013098">
    <property type="entry name" value="Ig_I-set"/>
</dbReference>
<dbReference type="InterPro" id="IPR003598">
    <property type="entry name" value="Ig_sub2"/>
</dbReference>
<name>A0AAD9NRU2_RIDPI</name>
<keyword evidence="3" id="KW-1015">Disulfide bond</keyword>
<evidence type="ECO:0000256" key="4">
    <source>
        <dbReference type="ARBA" id="ARBA00023319"/>
    </source>
</evidence>
<dbReference type="InterPro" id="IPR013106">
    <property type="entry name" value="Ig_V-set"/>
</dbReference>
<evidence type="ECO:0000259" key="6">
    <source>
        <dbReference type="PROSITE" id="PS50835"/>
    </source>
</evidence>
<sequence length="522" mass="58461">MWLGPEGNVISVGNHLQSADNRYSLHQPYLQEWVLKLRSVRRSDEGNFTCVIDQSPPRKLYYYLKVVYPPTIRHISPDVSASVGDIITLVCRASGKPPPKITWKKLTRYGEAKSLNAEGRRYRLVNVSDTDAGTYQCHADNGVPPPEYADVTVNIKFAPQVEVPHHRVSQKVDHNTLLQCIVTANPHDQLYWTKDGHKLNTLDHKYRIESYDQSSHTKIFSLYVFDLQKDDFGKYKCVAENSLGAAEAELQLYEWTAGHIHVIDEPRSVVVATGTSALLNCSVEGMTRIDSVTWWWAPAESAQPATIFVSNPSASDREAVHLDSDKYKIIGHYNLLIKNVEAKDAGKYACELSNRSNYTAYLTVAKSQSCDVDRAVTVQEGEVTNIVCQLNFTSDDYAFTTWRVQWRHGNRQLASVNQDTMATVRRAVSFRATRDDSGEYLCDITSTTRPKFNASCVTTVKVQAKNTSLDSVVQGDQSSIVGVAKSPFGLSVGAAFLGLLLIFIIILCLVVLHYRRKLAGYR</sequence>
<feature type="domain" description="Ig-like" evidence="6">
    <location>
        <begin position="260"/>
        <end position="363"/>
    </location>
</feature>
<dbReference type="InterPro" id="IPR007110">
    <property type="entry name" value="Ig-like_dom"/>
</dbReference>
<keyword evidence="4" id="KW-0393">Immunoglobulin domain</keyword>
<keyword evidence="5" id="KW-1133">Transmembrane helix</keyword>
<keyword evidence="5" id="KW-0472">Membrane</keyword>
<dbReference type="PROSITE" id="PS50835">
    <property type="entry name" value="IG_LIKE"/>
    <property type="match status" value="4"/>
</dbReference>
<accession>A0AAD9NRU2</accession>
<evidence type="ECO:0000256" key="1">
    <source>
        <dbReference type="ARBA" id="ARBA00022729"/>
    </source>
</evidence>
<evidence type="ECO:0000313" key="7">
    <source>
        <dbReference type="EMBL" id="KAK2180055.1"/>
    </source>
</evidence>
<dbReference type="EMBL" id="JAODUO010000460">
    <property type="protein sequence ID" value="KAK2180055.1"/>
    <property type="molecule type" value="Genomic_DNA"/>
</dbReference>
<dbReference type="SMART" id="SM00408">
    <property type="entry name" value="IGc2"/>
    <property type="match status" value="3"/>
</dbReference>
<dbReference type="Proteomes" id="UP001209878">
    <property type="component" value="Unassembled WGS sequence"/>
</dbReference>
<dbReference type="Pfam" id="PF07686">
    <property type="entry name" value="V-set"/>
    <property type="match status" value="1"/>
</dbReference>
<dbReference type="SUPFAM" id="SSF48726">
    <property type="entry name" value="Immunoglobulin"/>
    <property type="match status" value="5"/>
</dbReference>
<dbReference type="Pfam" id="PF07679">
    <property type="entry name" value="I-set"/>
    <property type="match status" value="1"/>
</dbReference>
<feature type="domain" description="Ig-like" evidence="6">
    <location>
        <begin position="70"/>
        <end position="154"/>
    </location>
</feature>
<dbReference type="AlphaFoldDB" id="A0AAD9NRU2"/>
<keyword evidence="1" id="KW-0732">Signal</keyword>
<keyword evidence="8" id="KW-1185">Reference proteome</keyword>
<dbReference type="Gene3D" id="2.60.40.10">
    <property type="entry name" value="Immunoglobulins"/>
    <property type="match status" value="5"/>
</dbReference>
<feature type="transmembrane region" description="Helical" evidence="5">
    <location>
        <begin position="488"/>
        <end position="512"/>
    </location>
</feature>
<dbReference type="Pfam" id="PF13927">
    <property type="entry name" value="Ig_3"/>
    <property type="match status" value="1"/>
</dbReference>
<dbReference type="SMART" id="SM00409">
    <property type="entry name" value="IG"/>
    <property type="match status" value="5"/>
</dbReference>
<dbReference type="FunFam" id="2.60.40.10:FF:000032">
    <property type="entry name" value="palladin isoform X1"/>
    <property type="match status" value="1"/>
</dbReference>
<evidence type="ECO:0000256" key="5">
    <source>
        <dbReference type="SAM" id="Phobius"/>
    </source>
</evidence>
<keyword evidence="5" id="KW-0812">Transmembrane</keyword>
<gene>
    <name evidence="7" type="ORF">NP493_460g04043</name>
</gene>
<feature type="domain" description="Ig-like" evidence="6">
    <location>
        <begin position="159"/>
        <end position="253"/>
    </location>
</feature>
<evidence type="ECO:0000256" key="3">
    <source>
        <dbReference type="ARBA" id="ARBA00023157"/>
    </source>
</evidence>
<feature type="domain" description="Ig-like" evidence="6">
    <location>
        <begin position="378"/>
        <end position="458"/>
    </location>
</feature>
<dbReference type="InterPro" id="IPR003599">
    <property type="entry name" value="Ig_sub"/>
</dbReference>
<evidence type="ECO:0000256" key="2">
    <source>
        <dbReference type="ARBA" id="ARBA00022737"/>
    </source>
</evidence>